<proteinExistence type="predicted"/>
<dbReference type="GO" id="GO:0016787">
    <property type="term" value="F:hydrolase activity"/>
    <property type="evidence" value="ECO:0007669"/>
    <property type="project" value="InterPro"/>
</dbReference>
<reference evidence="2" key="1">
    <citation type="submission" date="2021-01" db="EMBL/GenBank/DDBJ databases">
        <title>Whole genome shotgun sequence of Virgisporangium aurantiacum NBRC 16421.</title>
        <authorList>
            <person name="Komaki H."/>
            <person name="Tamura T."/>
        </authorList>
    </citation>
    <scope>NUCLEOTIDE SEQUENCE</scope>
    <source>
        <strain evidence="2">NBRC 16421</strain>
    </source>
</reference>
<evidence type="ECO:0000313" key="2">
    <source>
        <dbReference type="EMBL" id="GIJ61270.1"/>
    </source>
</evidence>
<dbReference type="Pfam" id="PF00149">
    <property type="entry name" value="Metallophos"/>
    <property type="match status" value="1"/>
</dbReference>
<dbReference type="InterPro" id="IPR029052">
    <property type="entry name" value="Metallo-depent_PP-like"/>
</dbReference>
<dbReference type="InterPro" id="IPR004843">
    <property type="entry name" value="Calcineurin-like_PHP"/>
</dbReference>
<sequence>MASVDDGQYQSRPGYGDGVRVVGRGVEPVTGIAYRRARSGGGTETVRLVVERLAVESVPAGCDAVLVTGDLQGMAPSPLGGPSVLLGVALADYLPVWAEQGLLPPPHRLLVVLAGDLYSAARADERGASGAVAEVWWAMAAAGCRMTVGVAGNHDAITTGELAELGPAATLLDGTCVDVGGTRIAGVGGIIGDPHRFGRRSEADQLTRLGAALATGPDVLVLHEGPAGQDDDQPGHPTISAALHPRAPTLTVCGHVHWDSPVSRLGTGNVVNVDGRAVVLTTFIDR</sequence>
<dbReference type="Gene3D" id="3.60.21.10">
    <property type="match status" value="1"/>
</dbReference>
<dbReference type="EMBL" id="BOPG01000064">
    <property type="protein sequence ID" value="GIJ61270.1"/>
    <property type="molecule type" value="Genomic_DNA"/>
</dbReference>
<dbReference type="AlphaFoldDB" id="A0A8J4E3U7"/>
<feature type="domain" description="Calcineurin-like phosphoesterase" evidence="1">
    <location>
        <begin position="65"/>
        <end position="258"/>
    </location>
</feature>
<evidence type="ECO:0000313" key="3">
    <source>
        <dbReference type="Proteomes" id="UP000612585"/>
    </source>
</evidence>
<keyword evidence="3" id="KW-1185">Reference proteome</keyword>
<accession>A0A8J4E3U7</accession>
<evidence type="ECO:0000259" key="1">
    <source>
        <dbReference type="Pfam" id="PF00149"/>
    </source>
</evidence>
<comment type="caution">
    <text evidence="2">The sequence shown here is derived from an EMBL/GenBank/DDBJ whole genome shotgun (WGS) entry which is preliminary data.</text>
</comment>
<protein>
    <recommendedName>
        <fullName evidence="1">Calcineurin-like phosphoesterase domain-containing protein</fullName>
    </recommendedName>
</protein>
<dbReference type="SUPFAM" id="SSF56300">
    <property type="entry name" value="Metallo-dependent phosphatases"/>
    <property type="match status" value="1"/>
</dbReference>
<name>A0A8J4E3U7_9ACTN</name>
<dbReference type="Proteomes" id="UP000612585">
    <property type="component" value="Unassembled WGS sequence"/>
</dbReference>
<organism evidence="2 3">
    <name type="scientific">Virgisporangium aurantiacum</name>
    <dbReference type="NCBI Taxonomy" id="175570"/>
    <lineage>
        <taxon>Bacteria</taxon>
        <taxon>Bacillati</taxon>
        <taxon>Actinomycetota</taxon>
        <taxon>Actinomycetes</taxon>
        <taxon>Micromonosporales</taxon>
        <taxon>Micromonosporaceae</taxon>
        <taxon>Virgisporangium</taxon>
    </lineage>
</organism>
<gene>
    <name evidence="2" type="ORF">Vau01_087860</name>
</gene>